<feature type="compositionally biased region" description="Basic residues" evidence="1">
    <location>
        <begin position="213"/>
        <end position="229"/>
    </location>
</feature>
<dbReference type="EMBL" id="BQNB010018151">
    <property type="protein sequence ID" value="GJT71239.1"/>
    <property type="molecule type" value="Genomic_DNA"/>
</dbReference>
<gene>
    <name evidence="2" type="ORF">Tco_1030525</name>
</gene>
<comment type="caution">
    <text evidence="2">The sequence shown here is derived from an EMBL/GenBank/DDBJ whole genome shotgun (WGS) entry which is preliminary data.</text>
</comment>
<accession>A0ABQ5G843</accession>
<reference evidence="2" key="1">
    <citation type="journal article" date="2022" name="Int. J. Mol. Sci.">
        <title>Draft Genome of Tanacetum Coccineum: Genomic Comparison of Closely Related Tanacetum-Family Plants.</title>
        <authorList>
            <person name="Yamashiro T."/>
            <person name="Shiraishi A."/>
            <person name="Nakayama K."/>
            <person name="Satake H."/>
        </authorList>
    </citation>
    <scope>NUCLEOTIDE SEQUENCE</scope>
</reference>
<name>A0ABQ5G843_9ASTR</name>
<feature type="region of interest" description="Disordered" evidence="1">
    <location>
        <begin position="193"/>
        <end position="235"/>
    </location>
</feature>
<keyword evidence="3" id="KW-1185">Reference proteome</keyword>
<protein>
    <submittedName>
        <fullName evidence="2">Uncharacterized protein</fullName>
    </submittedName>
</protein>
<organism evidence="2 3">
    <name type="scientific">Tanacetum coccineum</name>
    <dbReference type="NCBI Taxonomy" id="301880"/>
    <lineage>
        <taxon>Eukaryota</taxon>
        <taxon>Viridiplantae</taxon>
        <taxon>Streptophyta</taxon>
        <taxon>Embryophyta</taxon>
        <taxon>Tracheophyta</taxon>
        <taxon>Spermatophyta</taxon>
        <taxon>Magnoliopsida</taxon>
        <taxon>eudicotyledons</taxon>
        <taxon>Gunneridae</taxon>
        <taxon>Pentapetalae</taxon>
        <taxon>asterids</taxon>
        <taxon>campanulids</taxon>
        <taxon>Asterales</taxon>
        <taxon>Asteraceae</taxon>
        <taxon>Asteroideae</taxon>
        <taxon>Anthemideae</taxon>
        <taxon>Anthemidinae</taxon>
        <taxon>Tanacetum</taxon>
    </lineage>
</organism>
<evidence type="ECO:0000256" key="1">
    <source>
        <dbReference type="SAM" id="MobiDB-lite"/>
    </source>
</evidence>
<proteinExistence type="predicted"/>
<sequence>MVMYLFEGSIDFNVEYMALYRAIEDIENSLRVLSEQYEGEFIIDGQLYVGYDIQRYVMALIRVTWQRKMFQENMASLWHSQILSTFTSNDKGSLFDYMDEEPHGGDLLAQRFLIKGFLMPVVSIDKEVRDFQSDWESTKRARVVLSVMKQMILPNRGDDEDHNTLLLLKIMKVVWDFNHNFVPMDLEIEKEKKKPAESQEIEIEQIEKDTTGKRKKSLPRKRTRSSTKKQKVELDDEKEDLKGQLQCITKSLEEIEAQRTTKILSEMLYDFDIQVLVGAINGSKKVHILLMQNGIAIYMLTEKKYPLSQEMISKMMSKRLEVDQEITQAYELLKFIRSQVKK</sequence>
<evidence type="ECO:0000313" key="3">
    <source>
        <dbReference type="Proteomes" id="UP001151760"/>
    </source>
</evidence>
<dbReference type="Proteomes" id="UP001151760">
    <property type="component" value="Unassembled WGS sequence"/>
</dbReference>
<evidence type="ECO:0000313" key="2">
    <source>
        <dbReference type="EMBL" id="GJT71239.1"/>
    </source>
</evidence>
<reference evidence="2" key="2">
    <citation type="submission" date="2022-01" db="EMBL/GenBank/DDBJ databases">
        <authorList>
            <person name="Yamashiro T."/>
            <person name="Shiraishi A."/>
            <person name="Satake H."/>
            <person name="Nakayama K."/>
        </authorList>
    </citation>
    <scope>NUCLEOTIDE SEQUENCE</scope>
</reference>